<name>A0A7J7DFX4_TRIWF</name>
<evidence type="ECO:0000256" key="5">
    <source>
        <dbReference type="ARBA" id="ARBA00023136"/>
    </source>
</evidence>
<proteinExistence type="inferred from homology"/>
<dbReference type="AlphaFoldDB" id="A0A7J7DFX4"/>
<sequence length="152" mass="16973">MMIVGAALELYDSKIFLMPVESKIDFCEFCKVWAGQDGDMYKEDNGDDSENENFEEKKKGKEKKEGRIPLPWELLQPILRILGHSLLGPNMDKAPFGAASGACRSLYARCLHDINPNAILAIGSLLRLEKIAMDEKSNVNYTEIPPANVITI</sequence>
<keyword evidence="4" id="KW-0963">Cytoplasm</keyword>
<feature type="compositionally biased region" description="Basic and acidic residues" evidence="7">
    <location>
        <begin position="54"/>
        <end position="64"/>
    </location>
</feature>
<keyword evidence="3" id="KW-1003">Cell membrane</keyword>
<comment type="caution">
    <text evidence="8">The sequence shown here is derived from an EMBL/GenBank/DDBJ whole genome shotgun (WGS) entry which is preliminary data.</text>
</comment>
<dbReference type="PANTHER" id="PTHR31220">
    <property type="entry name" value="HYCCIN RELATED"/>
    <property type="match status" value="1"/>
</dbReference>
<comment type="similarity">
    <text evidence="6">Belongs to the Hyccin family.</text>
</comment>
<dbReference type="GO" id="GO:0046854">
    <property type="term" value="P:phosphatidylinositol phosphate biosynthetic process"/>
    <property type="evidence" value="ECO:0007669"/>
    <property type="project" value="TreeGrafter"/>
</dbReference>
<dbReference type="GO" id="GO:0005829">
    <property type="term" value="C:cytosol"/>
    <property type="evidence" value="ECO:0007669"/>
    <property type="project" value="UniProtKB-SubCell"/>
</dbReference>
<dbReference type="InParanoid" id="A0A7J7DFX4"/>
<evidence type="ECO:0000256" key="3">
    <source>
        <dbReference type="ARBA" id="ARBA00022475"/>
    </source>
</evidence>
<accession>A0A7J7DFX4</accession>
<dbReference type="GO" id="GO:0005886">
    <property type="term" value="C:plasma membrane"/>
    <property type="evidence" value="ECO:0007669"/>
    <property type="project" value="UniProtKB-SubCell"/>
</dbReference>
<evidence type="ECO:0000256" key="6">
    <source>
        <dbReference type="ARBA" id="ARBA00034482"/>
    </source>
</evidence>
<feature type="region of interest" description="Disordered" evidence="7">
    <location>
        <begin position="41"/>
        <end position="64"/>
    </location>
</feature>
<dbReference type="EMBL" id="JAAARO010000007">
    <property type="protein sequence ID" value="KAF5744956.1"/>
    <property type="molecule type" value="Genomic_DNA"/>
</dbReference>
<dbReference type="Pfam" id="PF09790">
    <property type="entry name" value="Hyccin"/>
    <property type="match status" value="1"/>
</dbReference>
<dbReference type="PANTHER" id="PTHR31220:SF10">
    <property type="entry name" value="HYCCIN"/>
    <property type="match status" value="1"/>
</dbReference>
<evidence type="ECO:0000313" key="8">
    <source>
        <dbReference type="EMBL" id="KAF5744956.1"/>
    </source>
</evidence>
<dbReference type="GO" id="GO:0072659">
    <property type="term" value="P:protein localization to plasma membrane"/>
    <property type="evidence" value="ECO:0007669"/>
    <property type="project" value="TreeGrafter"/>
</dbReference>
<keyword evidence="9" id="KW-1185">Reference proteome</keyword>
<evidence type="ECO:0000313" key="9">
    <source>
        <dbReference type="Proteomes" id="UP000593562"/>
    </source>
</evidence>
<dbReference type="Proteomes" id="UP000593562">
    <property type="component" value="Unassembled WGS sequence"/>
</dbReference>
<protein>
    <submittedName>
        <fullName evidence="8">Uncharacterized protein</fullName>
    </submittedName>
</protein>
<gene>
    <name evidence="8" type="ORF">HS088_TW07G00537</name>
</gene>
<evidence type="ECO:0000256" key="4">
    <source>
        <dbReference type="ARBA" id="ARBA00022490"/>
    </source>
</evidence>
<organism evidence="8 9">
    <name type="scientific">Tripterygium wilfordii</name>
    <name type="common">Thunder God vine</name>
    <dbReference type="NCBI Taxonomy" id="458696"/>
    <lineage>
        <taxon>Eukaryota</taxon>
        <taxon>Viridiplantae</taxon>
        <taxon>Streptophyta</taxon>
        <taxon>Embryophyta</taxon>
        <taxon>Tracheophyta</taxon>
        <taxon>Spermatophyta</taxon>
        <taxon>Magnoliopsida</taxon>
        <taxon>eudicotyledons</taxon>
        <taxon>Gunneridae</taxon>
        <taxon>Pentapetalae</taxon>
        <taxon>rosids</taxon>
        <taxon>fabids</taxon>
        <taxon>Celastrales</taxon>
        <taxon>Celastraceae</taxon>
        <taxon>Tripterygium</taxon>
    </lineage>
</organism>
<evidence type="ECO:0000256" key="7">
    <source>
        <dbReference type="SAM" id="MobiDB-lite"/>
    </source>
</evidence>
<evidence type="ECO:0000256" key="2">
    <source>
        <dbReference type="ARBA" id="ARBA00004514"/>
    </source>
</evidence>
<dbReference type="InterPro" id="IPR018619">
    <property type="entry name" value="Hyccin"/>
</dbReference>
<evidence type="ECO:0000256" key="1">
    <source>
        <dbReference type="ARBA" id="ARBA00004236"/>
    </source>
</evidence>
<comment type="subcellular location">
    <subcellularLocation>
        <location evidence="1">Cell membrane</location>
    </subcellularLocation>
    <subcellularLocation>
        <location evidence="2">Cytoplasm</location>
        <location evidence="2">Cytosol</location>
    </subcellularLocation>
</comment>
<keyword evidence="5" id="KW-0472">Membrane</keyword>
<reference evidence="8 9" key="1">
    <citation type="journal article" date="2020" name="Nat. Commun.">
        <title>Genome of Tripterygium wilfordii and identification of cytochrome P450 involved in triptolide biosynthesis.</title>
        <authorList>
            <person name="Tu L."/>
            <person name="Su P."/>
            <person name="Zhang Z."/>
            <person name="Gao L."/>
            <person name="Wang J."/>
            <person name="Hu T."/>
            <person name="Zhou J."/>
            <person name="Zhang Y."/>
            <person name="Zhao Y."/>
            <person name="Liu Y."/>
            <person name="Song Y."/>
            <person name="Tong Y."/>
            <person name="Lu Y."/>
            <person name="Yang J."/>
            <person name="Xu C."/>
            <person name="Jia M."/>
            <person name="Peters R.J."/>
            <person name="Huang L."/>
            <person name="Gao W."/>
        </authorList>
    </citation>
    <scope>NUCLEOTIDE SEQUENCE [LARGE SCALE GENOMIC DNA]</scope>
    <source>
        <strain evidence="9">cv. XIE 37</strain>
        <tissue evidence="8">Leaf</tissue>
    </source>
</reference>